<dbReference type="InterPro" id="IPR014737">
    <property type="entry name" value="Transposase_Tn5-like_C"/>
</dbReference>
<dbReference type="InterPro" id="IPR047768">
    <property type="entry name" value="Tn5p-like"/>
</dbReference>
<gene>
    <name evidence="2" type="ORF">H4O24_17510</name>
</gene>
<dbReference type="PANTHER" id="PTHR37319">
    <property type="entry name" value="TRANSPOSASE"/>
    <property type="match status" value="1"/>
</dbReference>
<geneLocation type="plasmid" evidence="2 3">
    <name>plas1</name>
</geneLocation>
<accession>A0A7G6VYQ1</accession>
<dbReference type="InterPro" id="IPR014735">
    <property type="entry name" value="Transposase_Tn5-like_N"/>
</dbReference>
<dbReference type="PANTHER" id="PTHR37319:SF1">
    <property type="entry name" value="TRANSPOSASE TN5 DIMERISATION DOMAIN-CONTAINING PROTEIN"/>
    <property type="match status" value="1"/>
</dbReference>
<dbReference type="InterPro" id="IPR012337">
    <property type="entry name" value="RNaseH-like_sf"/>
</dbReference>
<evidence type="ECO:0000259" key="1">
    <source>
        <dbReference type="Pfam" id="PF14706"/>
    </source>
</evidence>
<dbReference type="Pfam" id="PF14706">
    <property type="entry name" value="Tnp_DNA_bind"/>
    <property type="match status" value="1"/>
</dbReference>
<dbReference type="RefSeq" id="WP_185885787.1">
    <property type="nucleotide sequence ID" value="NZ_CP060053.1"/>
</dbReference>
<keyword evidence="2" id="KW-0614">Plasmid</keyword>
<dbReference type="NCBIfam" id="NF033590">
    <property type="entry name" value="transpos_IS4_3"/>
    <property type="match status" value="1"/>
</dbReference>
<dbReference type="EMBL" id="CP060053">
    <property type="protein sequence ID" value="QNE06866.1"/>
    <property type="molecule type" value="Genomic_DNA"/>
</dbReference>
<proteinExistence type="predicted"/>
<dbReference type="InterPro" id="IPR038215">
    <property type="entry name" value="TN5-like_N_sf"/>
</dbReference>
<feature type="domain" description="Transposase Tn5-like N-terminal" evidence="1">
    <location>
        <begin position="9"/>
        <end position="67"/>
    </location>
</feature>
<dbReference type="SUPFAM" id="SSF53098">
    <property type="entry name" value="Ribonuclease H-like"/>
    <property type="match status" value="1"/>
</dbReference>
<reference evidence="2 3" key="1">
    <citation type="submission" date="2020-08" db="EMBL/GenBank/DDBJ databases">
        <authorList>
            <person name="Liu G."/>
            <person name="Sun C."/>
        </authorList>
    </citation>
    <scope>NUCLEOTIDE SEQUENCE [LARGE SCALE GENOMIC DNA]</scope>
    <source>
        <strain evidence="2 3">OT19</strain>
        <plasmid evidence="2 3">plas1</plasmid>
    </source>
</reference>
<protein>
    <submittedName>
        <fullName evidence="2">IS4 family transposase</fullName>
    </submittedName>
</protein>
<evidence type="ECO:0000313" key="2">
    <source>
        <dbReference type="EMBL" id="QNE06866.1"/>
    </source>
</evidence>
<sequence>MGDGSKKDASWIDAEIDGGGFRDARLGERLRKLMRQLDNSLGQPIPMACEDWANTKAAYRFLANGSVNEGPILAGHFRATAQRAAASDGLILVLQDTTEFVYQRASPESIGFTKHVNSGQDKDGRWRQHKLCGVMMHASLAITLDGLPLGLTAARFWTRAQFKGLLALKRKVNQTRVPIETKESFRWLENMRASTSLLGDAARLVHIGDRENDIYEFFCATQELGTHFVVRTCVNRLAGNGKHTVAAEMAEVAVAGYHRLEIADGSWANLAVKFKRINVLPPIGKARRYPPLTLTVIHAKEVDAPEGRKPIDWKLLTDLPVECAEEAIEKMAWYAMRWKIELFFKILKSGCSAEKLKLRTAERLVNLLAIFCILAWRIFWMTMLNRALPDESPDCALTATEINLLDQLAGRAGRDLASSSTLSAYLCEIARLGGYLARKHDPPPGNMLMWRGWSRLMDIQLGAAIASSRYG</sequence>
<dbReference type="Gene3D" id="3.90.350.10">
    <property type="entry name" value="Transposase Inhibitor Protein From Tn5, Chain A, domain 1"/>
    <property type="match status" value="1"/>
</dbReference>
<evidence type="ECO:0000313" key="3">
    <source>
        <dbReference type="Proteomes" id="UP000515297"/>
    </source>
</evidence>
<name>A0A7G6VYQ1_9SPHN</name>
<dbReference type="Gene3D" id="1.10.740.10">
    <property type="entry name" value="Transferase Inhibitor Protein From Tn5, Chain"/>
    <property type="match status" value="1"/>
</dbReference>
<dbReference type="Gene3D" id="1.10.246.40">
    <property type="entry name" value="Tn5 transposase, domain 1"/>
    <property type="match status" value="1"/>
</dbReference>
<dbReference type="InterPro" id="IPR054836">
    <property type="entry name" value="Tn5_transposase"/>
</dbReference>
<dbReference type="AlphaFoldDB" id="A0A7G6VYQ1"/>
<organism evidence="2 3">
    <name type="scientific">Croceicoccus marinus</name>
    <dbReference type="NCBI Taxonomy" id="450378"/>
    <lineage>
        <taxon>Bacteria</taxon>
        <taxon>Pseudomonadati</taxon>
        <taxon>Pseudomonadota</taxon>
        <taxon>Alphaproteobacteria</taxon>
        <taxon>Sphingomonadales</taxon>
        <taxon>Erythrobacteraceae</taxon>
        <taxon>Croceicoccus</taxon>
    </lineage>
</organism>
<dbReference type="Proteomes" id="UP000515297">
    <property type="component" value="Plasmid plas1"/>
</dbReference>